<feature type="transmembrane region" description="Helical" evidence="2">
    <location>
        <begin position="53"/>
        <end position="71"/>
    </location>
</feature>
<evidence type="ECO:0000256" key="1">
    <source>
        <dbReference type="SAM" id="MobiDB-lite"/>
    </source>
</evidence>
<dbReference type="EMBL" id="MLYV02001272">
    <property type="protein sequence ID" value="PSR71525.1"/>
    <property type="molecule type" value="Genomic_DNA"/>
</dbReference>
<protein>
    <recommendedName>
        <fullName evidence="3">DUF6533 domain-containing protein</fullName>
    </recommendedName>
</protein>
<feature type="region of interest" description="Disordered" evidence="1">
    <location>
        <begin position="186"/>
        <end position="226"/>
    </location>
</feature>
<proteinExistence type="predicted"/>
<reference evidence="4 5" key="1">
    <citation type="submission" date="2018-02" db="EMBL/GenBank/DDBJ databases">
        <title>Genome sequence of the basidiomycete white-rot fungus Phlebia centrifuga.</title>
        <authorList>
            <person name="Granchi Z."/>
            <person name="Peng M."/>
            <person name="de Vries R.P."/>
            <person name="Hilden K."/>
            <person name="Makela M.R."/>
            <person name="Grigoriev I."/>
            <person name="Riley R."/>
        </authorList>
    </citation>
    <scope>NUCLEOTIDE SEQUENCE [LARGE SCALE GENOMIC DNA]</scope>
    <source>
        <strain evidence="4 5">FBCC195</strain>
    </source>
</reference>
<accession>A0A2R6NGK9</accession>
<evidence type="ECO:0000313" key="5">
    <source>
        <dbReference type="Proteomes" id="UP000186601"/>
    </source>
</evidence>
<evidence type="ECO:0000256" key="2">
    <source>
        <dbReference type="SAM" id="Phobius"/>
    </source>
</evidence>
<keyword evidence="2" id="KW-1133">Transmembrane helix</keyword>
<dbReference type="AlphaFoldDB" id="A0A2R6NGK9"/>
<gene>
    <name evidence="4" type="ORF">PHLCEN_2v12576</name>
</gene>
<evidence type="ECO:0000313" key="4">
    <source>
        <dbReference type="EMBL" id="PSR71525.1"/>
    </source>
</evidence>
<keyword evidence="5" id="KW-1185">Reference proteome</keyword>
<keyword evidence="2" id="KW-0812">Transmembrane</keyword>
<keyword evidence="2" id="KW-0472">Membrane</keyword>
<evidence type="ECO:0000259" key="3">
    <source>
        <dbReference type="Pfam" id="PF20151"/>
    </source>
</evidence>
<feature type="domain" description="DUF6533" evidence="3">
    <location>
        <begin position="22"/>
        <end position="66"/>
    </location>
</feature>
<dbReference type="OrthoDB" id="2745134at2759"/>
<dbReference type="Proteomes" id="UP000186601">
    <property type="component" value="Unassembled WGS sequence"/>
</dbReference>
<feature type="compositionally biased region" description="Polar residues" evidence="1">
    <location>
        <begin position="204"/>
        <end position="220"/>
    </location>
</feature>
<name>A0A2R6NGK9_9APHY</name>
<dbReference type="InterPro" id="IPR045340">
    <property type="entry name" value="DUF6533"/>
</dbReference>
<organism evidence="4 5">
    <name type="scientific">Hermanssonia centrifuga</name>
    <dbReference type="NCBI Taxonomy" id="98765"/>
    <lineage>
        <taxon>Eukaryota</taxon>
        <taxon>Fungi</taxon>
        <taxon>Dikarya</taxon>
        <taxon>Basidiomycota</taxon>
        <taxon>Agaricomycotina</taxon>
        <taxon>Agaricomycetes</taxon>
        <taxon>Polyporales</taxon>
        <taxon>Meruliaceae</taxon>
        <taxon>Hermanssonia</taxon>
    </lineage>
</organism>
<feature type="transmembrane region" description="Helical" evidence="2">
    <location>
        <begin position="102"/>
        <end position="126"/>
    </location>
</feature>
<comment type="caution">
    <text evidence="4">The sequence shown here is derived from an EMBL/GenBank/DDBJ whole genome shotgun (WGS) entry which is preliminary data.</text>
</comment>
<dbReference type="Pfam" id="PF20151">
    <property type="entry name" value="DUF6533"/>
    <property type="match status" value="1"/>
</dbReference>
<sequence length="226" mass="25024">MSQALPLAEIIAQLQEDVVTNYITYAMTTLVAYEWIITVEQERAIVWRRKQSLATWLFIVNRYLLFGVAIWTGAPSTASDAVLAVFSALRVFAILDRNIPMALLVLALNLVPIATNIPILISRFLLNLRQVGDPENNHTQPEDASNSNFTAPRFRVATVTSIVGNMGEDLDHRPATDVEDEEIVSGIEAEEAVDPGVTVERHPSSTNPVSDNNLHNNMQQEPHGLI</sequence>